<protein>
    <recommendedName>
        <fullName evidence="7">DNA repair protein SWI5 homolog</fullName>
    </recommendedName>
</protein>
<dbReference type="GO" id="GO:0034974">
    <property type="term" value="C:Swi5-Swi2 complex"/>
    <property type="evidence" value="ECO:0007669"/>
    <property type="project" value="TreeGrafter"/>
</dbReference>
<sequence length="87" mass="10046">MTGAGESKHRKLKLEQQLAQLNQEYDDLCRELDMTEKDAQAMMKRRIQLLHEYNDIRDVASLLLGNYASRIGASLKEVYAQFGVEEE</sequence>
<dbReference type="AlphaFoldDB" id="A0A8H7BWW0"/>
<feature type="coiled-coil region" evidence="4">
    <location>
        <begin position="4"/>
        <end position="45"/>
    </location>
</feature>
<dbReference type="InterPro" id="IPR010760">
    <property type="entry name" value="DNA-repair_Swi5"/>
</dbReference>
<reference evidence="5" key="1">
    <citation type="submission" date="2020-01" db="EMBL/GenBank/DDBJ databases">
        <title>Genome Sequencing of Three Apophysomyces-Like Fungal Strains Confirms a Novel Fungal Genus in the Mucoromycota with divergent Burkholderia-like Endosymbiotic Bacteria.</title>
        <authorList>
            <person name="Stajich J.E."/>
            <person name="Macias A.M."/>
            <person name="Carter-House D."/>
            <person name="Lovett B."/>
            <person name="Kasson L.R."/>
            <person name="Berry K."/>
            <person name="Grigoriev I."/>
            <person name="Chang Y."/>
            <person name="Spatafora J."/>
            <person name="Kasson M.T."/>
        </authorList>
    </citation>
    <scope>NUCLEOTIDE SEQUENCE</scope>
    <source>
        <strain evidence="5">NRRL A-21654</strain>
    </source>
</reference>
<keyword evidence="6" id="KW-1185">Reference proteome</keyword>
<organism evidence="5 6">
    <name type="scientific">Apophysomyces ossiformis</name>
    <dbReference type="NCBI Taxonomy" id="679940"/>
    <lineage>
        <taxon>Eukaryota</taxon>
        <taxon>Fungi</taxon>
        <taxon>Fungi incertae sedis</taxon>
        <taxon>Mucoromycota</taxon>
        <taxon>Mucoromycotina</taxon>
        <taxon>Mucoromycetes</taxon>
        <taxon>Mucorales</taxon>
        <taxon>Mucorineae</taxon>
        <taxon>Mucoraceae</taxon>
        <taxon>Apophysomyces</taxon>
    </lineage>
</organism>
<evidence type="ECO:0000256" key="3">
    <source>
        <dbReference type="ARBA" id="ARBA00023204"/>
    </source>
</evidence>
<evidence type="ECO:0000256" key="4">
    <source>
        <dbReference type="SAM" id="Coils"/>
    </source>
</evidence>
<evidence type="ECO:0000256" key="2">
    <source>
        <dbReference type="ARBA" id="ARBA00022763"/>
    </source>
</evidence>
<evidence type="ECO:0000313" key="5">
    <source>
        <dbReference type="EMBL" id="KAF7728634.1"/>
    </source>
</evidence>
<evidence type="ECO:0000256" key="1">
    <source>
        <dbReference type="ARBA" id="ARBA00008060"/>
    </source>
</evidence>
<dbReference type="GO" id="GO:0032798">
    <property type="term" value="C:Swi5-Sfr1 complex"/>
    <property type="evidence" value="ECO:0007669"/>
    <property type="project" value="TreeGrafter"/>
</dbReference>
<evidence type="ECO:0008006" key="7">
    <source>
        <dbReference type="Google" id="ProtNLM"/>
    </source>
</evidence>
<name>A0A8H7BWW0_9FUNG</name>
<dbReference type="GO" id="GO:0010772">
    <property type="term" value="P:meiotic DNA recombinase assembly involved in reciprocal meiotic recombination"/>
    <property type="evidence" value="ECO:0007669"/>
    <property type="project" value="TreeGrafter"/>
</dbReference>
<keyword evidence="2" id="KW-0227">DNA damage</keyword>
<dbReference type="EMBL" id="JABAYA010000034">
    <property type="protein sequence ID" value="KAF7728634.1"/>
    <property type="molecule type" value="Genomic_DNA"/>
</dbReference>
<proteinExistence type="inferred from homology"/>
<gene>
    <name evidence="5" type="ORF">EC973_005861</name>
</gene>
<dbReference type="OrthoDB" id="255837at2759"/>
<dbReference type="Proteomes" id="UP000605846">
    <property type="component" value="Unassembled WGS sequence"/>
</dbReference>
<keyword evidence="4" id="KW-0175">Coiled coil</keyword>
<dbReference type="GO" id="GO:0000709">
    <property type="term" value="P:meiotic joint molecule formation"/>
    <property type="evidence" value="ECO:0007669"/>
    <property type="project" value="TreeGrafter"/>
</dbReference>
<accession>A0A8H7BWW0</accession>
<keyword evidence="3" id="KW-0234">DNA repair</keyword>
<comment type="caution">
    <text evidence="5">The sequence shown here is derived from an EMBL/GenBank/DDBJ whole genome shotgun (WGS) entry which is preliminary data.</text>
</comment>
<dbReference type="PANTHER" id="PTHR28529:SF2">
    <property type="entry name" value="DNA REPAIR PROTEIN SWI5 HOMOLOG"/>
    <property type="match status" value="1"/>
</dbReference>
<dbReference type="PANTHER" id="PTHR28529">
    <property type="entry name" value="DNA REPAIR PROTEIN SWI5 HOMOLOG"/>
    <property type="match status" value="1"/>
</dbReference>
<dbReference type="Gene3D" id="1.20.5.170">
    <property type="match status" value="1"/>
</dbReference>
<comment type="similarity">
    <text evidence="1">Belongs to the SWI5/SAE3 family.</text>
</comment>
<dbReference type="Pfam" id="PF07061">
    <property type="entry name" value="Swi5"/>
    <property type="match status" value="1"/>
</dbReference>
<evidence type="ECO:0000313" key="6">
    <source>
        <dbReference type="Proteomes" id="UP000605846"/>
    </source>
</evidence>